<organism evidence="2">
    <name type="scientific">marine metagenome</name>
    <dbReference type="NCBI Taxonomy" id="408172"/>
    <lineage>
        <taxon>unclassified sequences</taxon>
        <taxon>metagenomes</taxon>
        <taxon>ecological metagenomes</taxon>
    </lineage>
</organism>
<feature type="domain" description="GP-PDE" evidence="1">
    <location>
        <begin position="4"/>
        <end position="250"/>
    </location>
</feature>
<dbReference type="Pfam" id="PF03009">
    <property type="entry name" value="GDPD"/>
    <property type="match status" value="1"/>
</dbReference>
<dbReference type="GO" id="GO:0006629">
    <property type="term" value="P:lipid metabolic process"/>
    <property type="evidence" value="ECO:0007669"/>
    <property type="project" value="InterPro"/>
</dbReference>
<evidence type="ECO:0000259" key="1">
    <source>
        <dbReference type="PROSITE" id="PS51704"/>
    </source>
</evidence>
<proteinExistence type="predicted"/>
<dbReference type="InterPro" id="IPR017946">
    <property type="entry name" value="PLC-like_Pdiesterase_TIM-brl"/>
</dbReference>
<accession>A0A381NR25</accession>
<dbReference type="InterPro" id="IPR030395">
    <property type="entry name" value="GP_PDE_dom"/>
</dbReference>
<dbReference type="EMBL" id="UINC01000538">
    <property type="protein sequence ID" value="SUZ57046.1"/>
    <property type="molecule type" value="Genomic_DNA"/>
</dbReference>
<protein>
    <recommendedName>
        <fullName evidence="1">GP-PDE domain-containing protein</fullName>
    </recommendedName>
</protein>
<dbReference type="PROSITE" id="PS51704">
    <property type="entry name" value="GP_PDE"/>
    <property type="match status" value="1"/>
</dbReference>
<evidence type="ECO:0000313" key="2">
    <source>
        <dbReference type="EMBL" id="SUZ57046.1"/>
    </source>
</evidence>
<dbReference type="GO" id="GO:0008081">
    <property type="term" value="F:phosphoric diester hydrolase activity"/>
    <property type="evidence" value="ECO:0007669"/>
    <property type="project" value="InterPro"/>
</dbReference>
<dbReference type="SUPFAM" id="SSF51695">
    <property type="entry name" value="PLC-like phosphodiesterases"/>
    <property type="match status" value="1"/>
</dbReference>
<name>A0A381NR25_9ZZZZ</name>
<dbReference type="AlphaFoldDB" id="A0A381NR25"/>
<dbReference type="PANTHER" id="PTHR46211">
    <property type="entry name" value="GLYCEROPHOSPHORYL DIESTER PHOSPHODIESTERASE"/>
    <property type="match status" value="1"/>
</dbReference>
<gene>
    <name evidence="2" type="ORF">METZ01_LOCUS9900</name>
</gene>
<sequence length="254" mass="28215">MVHPLIIAHRGFSAERPENTISSFDHAIENGFDLLELDVHLSADGVLVVMHDEKVDRTTDGTGFLKSMSFEQISRLDAGSWFRSTDEISYTGEIVPSLEKFLSLYASKAHVFIEIKSLEEQLVIKLKDLLGIYDLIPEVLSEQIDIPGVSIISFSRTQISLSAQYMPNVGHGLLVIQPTKEDIDFCVDNQIKGLFPNINFLSSELTELAKSNSLHIGVWGAASVEDLALISDYEVLGVTVDWPSDAKKYFQGKI</sequence>
<dbReference type="Gene3D" id="3.20.20.190">
    <property type="entry name" value="Phosphatidylinositol (PI) phosphodiesterase"/>
    <property type="match status" value="1"/>
</dbReference>
<reference evidence="2" key="1">
    <citation type="submission" date="2018-05" db="EMBL/GenBank/DDBJ databases">
        <authorList>
            <person name="Lanie J.A."/>
            <person name="Ng W.-L."/>
            <person name="Kazmierczak K.M."/>
            <person name="Andrzejewski T.M."/>
            <person name="Davidsen T.M."/>
            <person name="Wayne K.J."/>
            <person name="Tettelin H."/>
            <person name="Glass J.I."/>
            <person name="Rusch D."/>
            <person name="Podicherti R."/>
            <person name="Tsui H.-C.T."/>
            <person name="Winkler M.E."/>
        </authorList>
    </citation>
    <scope>NUCLEOTIDE SEQUENCE</scope>
</reference>
<dbReference type="PANTHER" id="PTHR46211:SF14">
    <property type="entry name" value="GLYCEROPHOSPHODIESTER PHOSPHODIESTERASE"/>
    <property type="match status" value="1"/>
</dbReference>